<proteinExistence type="predicted"/>
<evidence type="ECO:0000313" key="1">
    <source>
        <dbReference type="EMBL" id="KAK3044217.1"/>
    </source>
</evidence>
<evidence type="ECO:0000313" key="2">
    <source>
        <dbReference type="Proteomes" id="UP001186974"/>
    </source>
</evidence>
<comment type="caution">
    <text evidence="1">The sequence shown here is derived from an EMBL/GenBank/DDBJ whole genome shotgun (WGS) entry which is preliminary data.</text>
</comment>
<dbReference type="Proteomes" id="UP001186974">
    <property type="component" value="Unassembled WGS sequence"/>
</dbReference>
<reference evidence="1" key="1">
    <citation type="submission" date="2024-09" db="EMBL/GenBank/DDBJ databases">
        <title>Black Yeasts Isolated from many extreme environments.</title>
        <authorList>
            <person name="Coleine C."/>
            <person name="Stajich J.E."/>
            <person name="Selbmann L."/>
        </authorList>
    </citation>
    <scope>NUCLEOTIDE SEQUENCE</scope>
    <source>
        <strain evidence="1">CCFEE 5737</strain>
    </source>
</reference>
<dbReference type="EMBL" id="JAWDJW010012259">
    <property type="protein sequence ID" value="KAK3044217.1"/>
    <property type="molecule type" value="Genomic_DNA"/>
</dbReference>
<organism evidence="1 2">
    <name type="scientific">Coniosporium uncinatum</name>
    <dbReference type="NCBI Taxonomy" id="93489"/>
    <lineage>
        <taxon>Eukaryota</taxon>
        <taxon>Fungi</taxon>
        <taxon>Dikarya</taxon>
        <taxon>Ascomycota</taxon>
        <taxon>Pezizomycotina</taxon>
        <taxon>Dothideomycetes</taxon>
        <taxon>Dothideomycetes incertae sedis</taxon>
        <taxon>Coniosporium</taxon>
    </lineage>
</organism>
<sequence length="159" mass="17564">VAKDSQRVLELALDLDQAGLLRHATISLTTHIITAVIMSVKVLGLHFECLNGIIELLNSVVLAFGRANDDEHHPMRPYATCISALIRKAEGLARPQSRRNSTTNTISTANESNAFATDMADIPTVEDWAQWLQFQSDASLLAMDGSFTMDEFLDYDLTQ</sequence>
<protein>
    <submittedName>
        <fullName evidence="1">Uncharacterized protein</fullName>
    </submittedName>
</protein>
<feature type="non-terminal residue" evidence="1">
    <location>
        <position position="1"/>
    </location>
</feature>
<accession>A0ACC3CSH9</accession>
<keyword evidence="2" id="KW-1185">Reference proteome</keyword>
<gene>
    <name evidence="1" type="ORF">LTS18_001866</name>
</gene>
<name>A0ACC3CSH9_9PEZI</name>